<dbReference type="InterPro" id="IPR018871">
    <property type="entry name" value="GLEYA_adhesin_domain"/>
</dbReference>
<evidence type="ECO:0000313" key="2">
    <source>
        <dbReference type="EMBL" id="KUJ10512.1"/>
    </source>
</evidence>
<dbReference type="RefSeq" id="XP_018064867.1">
    <property type="nucleotide sequence ID" value="XM_018209932.1"/>
</dbReference>
<name>A0A132BDL0_MOLSC</name>
<proteinExistence type="predicted"/>
<dbReference type="GeneID" id="28819658"/>
<evidence type="ECO:0000313" key="3">
    <source>
        <dbReference type="Proteomes" id="UP000070700"/>
    </source>
</evidence>
<protein>
    <recommendedName>
        <fullName evidence="1">PA14 domain-containing protein</fullName>
    </recommendedName>
</protein>
<keyword evidence="3" id="KW-1185">Reference proteome</keyword>
<dbReference type="PROSITE" id="PS51820">
    <property type="entry name" value="PA14"/>
    <property type="match status" value="1"/>
</dbReference>
<feature type="non-terminal residue" evidence="2">
    <location>
        <position position="1"/>
    </location>
</feature>
<dbReference type="InterPro" id="IPR037524">
    <property type="entry name" value="PA14/GLEYA"/>
</dbReference>
<dbReference type="EMBL" id="KQ947429">
    <property type="protein sequence ID" value="KUJ10512.1"/>
    <property type="molecule type" value="Genomic_DNA"/>
</dbReference>
<gene>
    <name evidence="2" type="ORF">LY89DRAFT_596622</name>
</gene>
<dbReference type="SUPFAM" id="SSF56988">
    <property type="entry name" value="Anthrax protective antigen"/>
    <property type="match status" value="1"/>
</dbReference>
<feature type="domain" description="PA14" evidence="1">
    <location>
        <begin position="86"/>
        <end position="229"/>
    </location>
</feature>
<reference evidence="2 3" key="1">
    <citation type="submission" date="2015-10" db="EMBL/GenBank/DDBJ databases">
        <title>Full genome of DAOMC 229536 Phialocephala scopiformis, a fungal endophyte of spruce producing the potent anti-insectan compound rugulosin.</title>
        <authorList>
            <consortium name="DOE Joint Genome Institute"/>
            <person name="Walker A.K."/>
            <person name="Frasz S.L."/>
            <person name="Seifert K.A."/>
            <person name="Miller J.D."/>
            <person name="Mondo S.J."/>
            <person name="Labutti K."/>
            <person name="Lipzen A."/>
            <person name="Dockter R."/>
            <person name="Kennedy M."/>
            <person name="Grigoriev I.V."/>
            <person name="Spatafora J.W."/>
        </authorList>
    </citation>
    <scope>NUCLEOTIDE SEQUENCE [LARGE SCALE GENOMIC DNA]</scope>
    <source>
        <strain evidence="2 3">CBS 120377</strain>
    </source>
</reference>
<organism evidence="2 3">
    <name type="scientific">Mollisia scopiformis</name>
    <name type="common">Conifer needle endophyte fungus</name>
    <name type="synonym">Phialocephala scopiformis</name>
    <dbReference type="NCBI Taxonomy" id="149040"/>
    <lineage>
        <taxon>Eukaryota</taxon>
        <taxon>Fungi</taxon>
        <taxon>Dikarya</taxon>
        <taxon>Ascomycota</taxon>
        <taxon>Pezizomycotina</taxon>
        <taxon>Leotiomycetes</taxon>
        <taxon>Helotiales</taxon>
        <taxon>Mollisiaceae</taxon>
        <taxon>Mollisia</taxon>
    </lineage>
</organism>
<dbReference type="InParanoid" id="A0A132BDL0"/>
<sequence>PSTTLTFTVTSSPTTTLTLSTLAVTTPSASTTTVISTSTSTVQYCPTPTSCDNQGLQYAAFYNPEGNNADDSYSTFDPTYLKSTSVGGQGTANLYYSAVTTTAGGIDNHCTSADITVYGDSTEFGCQFFTLDHRGYLFAAETGTYTFSVSGVDDIFFLWTGTTAQSGWTRDNTALTVTETASDGSYSVDLTQGEYLPFRMIFGQAQGYAVFQVSVTDPNNDVILDSDSAGSPYLVQYSCDGTTAPQFAGAFGEEE</sequence>
<dbReference type="OrthoDB" id="4388755at2759"/>
<dbReference type="AlphaFoldDB" id="A0A132BDL0"/>
<dbReference type="Pfam" id="PF10528">
    <property type="entry name" value="GLEYA"/>
    <property type="match status" value="1"/>
</dbReference>
<accession>A0A132BDL0</accession>
<dbReference type="Proteomes" id="UP000070700">
    <property type="component" value="Unassembled WGS sequence"/>
</dbReference>
<dbReference type="Gene3D" id="2.60.120.1560">
    <property type="match status" value="1"/>
</dbReference>
<dbReference type="KEGG" id="psco:LY89DRAFT_596622"/>
<evidence type="ECO:0000259" key="1">
    <source>
        <dbReference type="PROSITE" id="PS51820"/>
    </source>
</evidence>